<dbReference type="GO" id="GO:0003924">
    <property type="term" value="F:GTPase activity"/>
    <property type="evidence" value="ECO:0007669"/>
    <property type="project" value="InterPro"/>
</dbReference>
<accession>A0A0C2T6M3</accession>
<dbReference type="AlphaFoldDB" id="A0A0C2T6M3"/>
<keyword evidence="3" id="KW-0807">Transducer</keyword>
<evidence type="ECO:0000313" key="7">
    <source>
        <dbReference type="EMBL" id="KIL62254.1"/>
    </source>
</evidence>
<protein>
    <recommendedName>
        <fullName evidence="9">Guanine nucleotide-binding protein alpha-4 subunit</fullName>
    </recommendedName>
</protein>
<reference evidence="7 8" key="1">
    <citation type="submission" date="2014-04" db="EMBL/GenBank/DDBJ databases">
        <title>Evolutionary Origins and Diversification of the Mycorrhizal Mutualists.</title>
        <authorList>
            <consortium name="DOE Joint Genome Institute"/>
            <consortium name="Mycorrhizal Genomics Consortium"/>
            <person name="Kohler A."/>
            <person name="Kuo A."/>
            <person name="Nagy L.G."/>
            <person name="Floudas D."/>
            <person name="Copeland A."/>
            <person name="Barry K.W."/>
            <person name="Cichocki N."/>
            <person name="Veneault-Fourrey C."/>
            <person name="LaButti K."/>
            <person name="Lindquist E.A."/>
            <person name="Lipzen A."/>
            <person name="Lundell T."/>
            <person name="Morin E."/>
            <person name="Murat C."/>
            <person name="Riley R."/>
            <person name="Ohm R."/>
            <person name="Sun H."/>
            <person name="Tunlid A."/>
            <person name="Henrissat B."/>
            <person name="Grigoriev I.V."/>
            <person name="Hibbett D.S."/>
            <person name="Martin F."/>
        </authorList>
    </citation>
    <scope>NUCLEOTIDE SEQUENCE [LARGE SCALE GENOMIC DNA]</scope>
    <source>
        <strain evidence="7 8">Koide BX008</strain>
    </source>
</reference>
<dbReference type="Pfam" id="PF00503">
    <property type="entry name" value="G-alpha"/>
    <property type="match status" value="1"/>
</dbReference>
<dbReference type="OrthoDB" id="5817230at2759"/>
<keyword evidence="5" id="KW-0460">Magnesium</keyword>
<dbReference type="Gene3D" id="3.40.50.300">
    <property type="entry name" value="P-loop containing nucleotide triphosphate hydrolases"/>
    <property type="match status" value="2"/>
</dbReference>
<dbReference type="InterPro" id="IPR001019">
    <property type="entry name" value="Gprotein_alpha_su"/>
</dbReference>
<dbReference type="PRINTS" id="PR00318">
    <property type="entry name" value="GPROTEINA"/>
</dbReference>
<dbReference type="GO" id="GO:0031683">
    <property type="term" value="F:G-protein beta/gamma-subunit complex binding"/>
    <property type="evidence" value="ECO:0007669"/>
    <property type="project" value="InterPro"/>
</dbReference>
<dbReference type="PANTHER" id="PTHR10218">
    <property type="entry name" value="GTP-BINDING PROTEIN ALPHA SUBUNIT"/>
    <property type="match status" value="1"/>
</dbReference>
<dbReference type="SMART" id="SM00275">
    <property type="entry name" value="G_alpha"/>
    <property type="match status" value="1"/>
</dbReference>
<evidence type="ECO:0000256" key="3">
    <source>
        <dbReference type="ARBA" id="ARBA00023224"/>
    </source>
</evidence>
<dbReference type="GO" id="GO:0046872">
    <property type="term" value="F:metal ion binding"/>
    <property type="evidence" value="ECO:0007669"/>
    <property type="project" value="UniProtKB-KW"/>
</dbReference>
<organism evidence="7 8">
    <name type="scientific">Amanita muscaria (strain Koide BX008)</name>
    <dbReference type="NCBI Taxonomy" id="946122"/>
    <lineage>
        <taxon>Eukaryota</taxon>
        <taxon>Fungi</taxon>
        <taxon>Dikarya</taxon>
        <taxon>Basidiomycota</taxon>
        <taxon>Agaricomycotina</taxon>
        <taxon>Agaricomycetes</taxon>
        <taxon>Agaricomycetidae</taxon>
        <taxon>Agaricales</taxon>
        <taxon>Pluteineae</taxon>
        <taxon>Amanitaceae</taxon>
        <taxon>Amanita</taxon>
    </lineage>
</organism>
<keyword evidence="2 4" id="KW-0342">GTP-binding</keyword>
<evidence type="ECO:0000256" key="1">
    <source>
        <dbReference type="ARBA" id="ARBA00022741"/>
    </source>
</evidence>
<feature type="binding site" evidence="5">
    <location>
        <position position="271"/>
    </location>
    <ligand>
        <name>Mg(2+)</name>
        <dbReference type="ChEBI" id="CHEBI:18420"/>
    </ligand>
</feature>
<dbReference type="Gene3D" id="1.10.400.10">
    <property type="entry name" value="GI Alpha 1, domain 2-like"/>
    <property type="match status" value="1"/>
</dbReference>
<feature type="compositionally biased region" description="Basic and acidic residues" evidence="6">
    <location>
        <begin position="26"/>
        <end position="38"/>
    </location>
</feature>
<evidence type="ECO:0000256" key="4">
    <source>
        <dbReference type="PIRSR" id="PIRSR601019-1"/>
    </source>
</evidence>
<dbReference type="Proteomes" id="UP000054549">
    <property type="component" value="Unassembled WGS sequence"/>
</dbReference>
<dbReference type="PANTHER" id="PTHR10218:SF360">
    <property type="entry name" value="GUANINE NUCLEOTIDE-BINDING PROTEIN SUBUNIT ALPHA HOMOLOG"/>
    <property type="match status" value="1"/>
</dbReference>
<dbReference type="GO" id="GO:0005737">
    <property type="term" value="C:cytoplasm"/>
    <property type="evidence" value="ECO:0007669"/>
    <property type="project" value="TreeGrafter"/>
</dbReference>
<keyword evidence="1 4" id="KW-0547">Nucleotide-binding</keyword>
<proteinExistence type="predicted"/>
<dbReference type="GO" id="GO:0007188">
    <property type="term" value="P:adenylate cyclase-modulating G protein-coupled receptor signaling pathway"/>
    <property type="evidence" value="ECO:0007669"/>
    <property type="project" value="TreeGrafter"/>
</dbReference>
<dbReference type="STRING" id="946122.A0A0C2T6M3"/>
<dbReference type="InParanoid" id="A0A0C2T6M3"/>
<feature type="binding site" evidence="4">
    <location>
        <begin position="265"/>
        <end position="271"/>
    </location>
    <ligand>
        <name>GTP</name>
        <dbReference type="ChEBI" id="CHEBI:37565"/>
    </ligand>
</feature>
<dbReference type="PROSITE" id="PS51882">
    <property type="entry name" value="G_ALPHA"/>
    <property type="match status" value="1"/>
</dbReference>
<dbReference type="GO" id="GO:0005834">
    <property type="term" value="C:heterotrimeric G-protein complex"/>
    <property type="evidence" value="ECO:0007669"/>
    <property type="project" value="TreeGrafter"/>
</dbReference>
<dbReference type="SUPFAM" id="SSF52540">
    <property type="entry name" value="P-loop containing nucleoside triphosphate hydrolases"/>
    <property type="match status" value="1"/>
</dbReference>
<dbReference type="GO" id="GO:0005525">
    <property type="term" value="F:GTP binding"/>
    <property type="evidence" value="ECO:0007669"/>
    <property type="project" value="UniProtKB-KW"/>
</dbReference>
<dbReference type="FunFam" id="3.40.50.300:FF:000720">
    <property type="entry name" value="Guanine nucleotide-binding protein G(k) subunit alpha"/>
    <property type="match status" value="1"/>
</dbReference>
<name>A0A0C2T6M3_AMAMK</name>
<feature type="binding site" evidence="4">
    <location>
        <begin position="357"/>
        <end position="360"/>
    </location>
    <ligand>
        <name>GTP</name>
        <dbReference type="ChEBI" id="CHEBI:37565"/>
    </ligand>
</feature>
<evidence type="ECO:0000313" key="8">
    <source>
        <dbReference type="Proteomes" id="UP000054549"/>
    </source>
</evidence>
<evidence type="ECO:0000256" key="5">
    <source>
        <dbReference type="PIRSR" id="PIRSR601019-2"/>
    </source>
</evidence>
<feature type="region of interest" description="Disordered" evidence="6">
    <location>
        <begin position="1"/>
        <end position="38"/>
    </location>
</feature>
<gene>
    <name evidence="7" type="ORF">M378DRAFT_81501</name>
</gene>
<evidence type="ECO:0000256" key="2">
    <source>
        <dbReference type="ARBA" id="ARBA00023134"/>
    </source>
</evidence>
<sequence length="446" mass="50413">MSALKQPRKATSTWPPHPPMDESEEESRVRLEQEAEAKRVSDNIDRALAVEREQLKKKESGAKILLLGQAESGKSTVLKNFQLHLSPRAFEADAALWCPVIHLNLARSVNFVLNTLNKSLESGRNSTTEYLRKLDGLRRYFIRLAPLRQVEESLTQKIFGSTLPYPDGRTAPYHPSRASEVELRSGSGWKGLFKVKRQIDTSMTEPNRRILAACADDILNLWSDPFVQACLKAQNIILEDQPGFFVEDVRRVTEEGYKPISADILRARVATIGPEEHLIQVEGGTDTTDWTIYDVGAAWAQFFDDVNVIIFLAPISAFNQNLDEDESVNRLVDSMRLWEQICSNKILASVELILFLNKQDILDAKLKAGIRFAKYITAYGNRINDTKNISRYLQEAFAALHQQNSPQKRRLHSHLTCAIDTHATATVIKQLREHIVVKLLASSNII</sequence>
<dbReference type="GO" id="GO:0001664">
    <property type="term" value="F:G protein-coupled receptor binding"/>
    <property type="evidence" value="ECO:0007669"/>
    <property type="project" value="TreeGrafter"/>
</dbReference>
<dbReference type="InterPro" id="IPR027417">
    <property type="entry name" value="P-loop_NTPase"/>
</dbReference>
<dbReference type="HOGENOM" id="CLU_014184_1_1_1"/>
<dbReference type="EMBL" id="KN818273">
    <property type="protein sequence ID" value="KIL62254.1"/>
    <property type="molecule type" value="Genomic_DNA"/>
</dbReference>
<keyword evidence="5" id="KW-0479">Metal-binding</keyword>
<dbReference type="SUPFAM" id="SSF47895">
    <property type="entry name" value="Transducin (alpha subunit), insertion domain"/>
    <property type="match status" value="1"/>
</dbReference>
<dbReference type="InterPro" id="IPR011025">
    <property type="entry name" value="GproteinA_insert"/>
</dbReference>
<evidence type="ECO:0000256" key="6">
    <source>
        <dbReference type="SAM" id="MobiDB-lite"/>
    </source>
</evidence>
<keyword evidence="8" id="KW-1185">Reference proteome</keyword>
<evidence type="ECO:0008006" key="9">
    <source>
        <dbReference type="Google" id="ProtNLM"/>
    </source>
</evidence>
<feature type="binding site" evidence="4">
    <location>
        <position position="418"/>
    </location>
    <ligand>
        <name>GTP</name>
        <dbReference type="ChEBI" id="CHEBI:37565"/>
    </ligand>
</feature>